<sequence length="182" mass="19851">MRAGRLNTPTDILILAADLGLQVLDWIWTNIAAKDSADAPAPTSLRSPAKVEVRAWWDDRLLQGRYLRAEGRLFHIDSVRDVTGQQAELTLTATELVGAVAEYRPAVGAPVACRVLLTHGAPYLDELGQVTDYRTRAEVALIEVGRPQVDDQLLVGGTLYTVIAYADDTDDGVVRGLWLEAS</sequence>
<dbReference type="Proteomes" id="UP000736384">
    <property type="component" value="Unassembled WGS sequence"/>
</dbReference>
<protein>
    <submittedName>
        <fullName evidence="1">Uncharacterized protein</fullName>
    </submittedName>
</protein>
<dbReference type="InterPro" id="IPR008018">
    <property type="entry name" value="Phage_tail_attach_FII"/>
</dbReference>
<comment type="caution">
    <text evidence="1">The sequence shown here is derived from an EMBL/GenBank/DDBJ whole genome shotgun (WGS) entry which is preliminary data.</text>
</comment>
<dbReference type="GO" id="GO:0019068">
    <property type="term" value="P:virion assembly"/>
    <property type="evidence" value="ECO:0007669"/>
    <property type="project" value="InterPro"/>
</dbReference>
<name>A0AA43Z7W1_9GAMM</name>
<gene>
    <name evidence="1" type="ORF">HA520_14995</name>
</gene>
<dbReference type="Pfam" id="PF05354">
    <property type="entry name" value="Phage_attach"/>
    <property type="match status" value="1"/>
</dbReference>
<dbReference type="EMBL" id="JAAPAP010000011">
    <property type="protein sequence ID" value="NHN78569.1"/>
    <property type="molecule type" value="Genomic_DNA"/>
</dbReference>
<evidence type="ECO:0000313" key="1">
    <source>
        <dbReference type="EMBL" id="NHN78569.1"/>
    </source>
</evidence>
<evidence type="ECO:0000313" key="2">
    <source>
        <dbReference type="Proteomes" id="UP000736384"/>
    </source>
</evidence>
<dbReference type="AlphaFoldDB" id="A0AA43Z7W1"/>
<organism evidence="1 2">
    <name type="scientific">Azotobacter chroococcum</name>
    <dbReference type="NCBI Taxonomy" id="353"/>
    <lineage>
        <taxon>Bacteria</taxon>
        <taxon>Pseudomonadati</taxon>
        <taxon>Pseudomonadota</taxon>
        <taxon>Gammaproteobacteria</taxon>
        <taxon>Pseudomonadales</taxon>
        <taxon>Pseudomonadaceae</taxon>
        <taxon>Azotobacter</taxon>
    </lineage>
</organism>
<dbReference type="RefSeq" id="WP_165893253.1">
    <property type="nucleotide sequence ID" value="NZ_JAAPAP010000011.1"/>
</dbReference>
<reference evidence="1" key="1">
    <citation type="submission" date="2020-03" db="EMBL/GenBank/DDBJ databases">
        <title>Genome assembly of Azotobacter chroococcum W5.</title>
        <authorList>
            <person name="Kannepalli A."/>
        </authorList>
    </citation>
    <scope>NUCLEOTIDE SEQUENCE</scope>
    <source>
        <strain evidence="1">W5</strain>
    </source>
</reference>
<accession>A0AA43Z7W1</accession>
<proteinExistence type="predicted"/>